<protein>
    <submittedName>
        <fullName evidence="1">Uncharacterized protein</fullName>
    </submittedName>
</protein>
<comment type="caution">
    <text evidence="1">The sequence shown here is derived from an EMBL/GenBank/DDBJ whole genome shotgun (WGS) entry which is preliminary data.</text>
</comment>
<sequence length="92" mass="10721">MFKQTEKETHVFLEDGRSFTSIAKKKFKGVYQVYTTIKLTGQMADQINDLYGAHLKVVRINFRDGFLLMKLKEKSTYRHIVKAIKTVLYGQS</sequence>
<organism evidence="1">
    <name type="scientific">bioreactor metagenome</name>
    <dbReference type="NCBI Taxonomy" id="1076179"/>
    <lineage>
        <taxon>unclassified sequences</taxon>
        <taxon>metagenomes</taxon>
        <taxon>ecological metagenomes</taxon>
    </lineage>
</organism>
<accession>A0A645DIA3</accession>
<proteinExistence type="predicted"/>
<dbReference type="AlphaFoldDB" id="A0A645DIA3"/>
<reference evidence="1" key="1">
    <citation type="submission" date="2019-08" db="EMBL/GenBank/DDBJ databases">
        <authorList>
            <person name="Kucharzyk K."/>
            <person name="Murdoch R.W."/>
            <person name="Higgins S."/>
            <person name="Loffler F."/>
        </authorList>
    </citation>
    <scope>NUCLEOTIDE SEQUENCE</scope>
</reference>
<gene>
    <name evidence="1" type="ORF">SDC9_136059</name>
</gene>
<evidence type="ECO:0000313" key="1">
    <source>
        <dbReference type="EMBL" id="MPM88955.1"/>
    </source>
</evidence>
<dbReference type="EMBL" id="VSSQ01036465">
    <property type="protein sequence ID" value="MPM88955.1"/>
    <property type="molecule type" value="Genomic_DNA"/>
</dbReference>
<name>A0A645DIA3_9ZZZZ</name>